<evidence type="ECO:0000256" key="1">
    <source>
        <dbReference type="ARBA" id="ARBA00009981"/>
    </source>
</evidence>
<dbReference type="EMBL" id="WBVS01000003">
    <property type="protein sequence ID" value="KAB7788600.1"/>
    <property type="molecule type" value="Genomic_DNA"/>
</dbReference>
<evidence type="ECO:0000256" key="2">
    <source>
        <dbReference type="SAM" id="Coils"/>
    </source>
</evidence>
<proteinExistence type="inferred from homology"/>
<name>A0A6I1GAK4_9BIFI</name>
<keyword evidence="4" id="KW-1185">Reference proteome</keyword>
<feature type="coiled-coil region" evidence="2">
    <location>
        <begin position="49"/>
        <end position="79"/>
    </location>
</feature>
<dbReference type="AlphaFoldDB" id="A0A6I1GAK4"/>
<comment type="caution">
    <text evidence="3">The sequence shown here is derived from an EMBL/GenBank/DDBJ whole genome shotgun (WGS) entry which is preliminary data.</text>
</comment>
<dbReference type="InterPro" id="IPR036165">
    <property type="entry name" value="YefM-like_sf"/>
</dbReference>
<dbReference type="Proteomes" id="UP000468413">
    <property type="component" value="Unassembled WGS sequence"/>
</dbReference>
<comment type="similarity">
    <text evidence="1">Belongs to the phD/YefM antitoxin family.</text>
</comment>
<keyword evidence="2" id="KW-0175">Coiled coil</keyword>
<dbReference type="RefSeq" id="WP_226803373.1">
    <property type="nucleotide sequence ID" value="NZ_WBVS01000003.1"/>
</dbReference>
<evidence type="ECO:0000313" key="3">
    <source>
        <dbReference type="EMBL" id="KAB7788600.1"/>
    </source>
</evidence>
<organism evidence="3 4">
    <name type="scientific">Bifidobacterium cebidarum</name>
    <dbReference type="NCBI Taxonomy" id="2650773"/>
    <lineage>
        <taxon>Bacteria</taxon>
        <taxon>Bacillati</taxon>
        <taxon>Actinomycetota</taxon>
        <taxon>Actinomycetes</taxon>
        <taxon>Bifidobacteriales</taxon>
        <taxon>Bifidobacteriaceae</taxon>
        <taxon>Bifidobacterium</taxon>
    </lineage>
</organism>
<evidence type="ECO:0000313" key="4">
    <source>
        <dbReference type="Proteomes" id="UP000468413"/>
    </source>
</evidence>
<accession>A0A6I1GAK4</accession>
<sequence length="97" mass="11231">MASLMVPVDTLVPISKFGRGGASAEFAKVDNGRPVTVLRNNEPVYFIINQHDFQHYRDLEDEVRELRNEQARRDVATKEYTHSFDNVNQLEDYFDAI</sequence>
<gene>
    <name evidence="3" type="ORF">F7D08_0879</name>
</gene>
<protein>
    <submittedName>
        <fullName evidence="3">Type II toxin-antitoxin system</fullName>
    </submittedName>
</protein>
<dbReference type="SUPFAM" id="SSF143120">
    <property type="entry name" value="YefM-like"/>
    <property type="match status" value="1"/>
</dbReference>
<reference evidence="3 4" key="1">
    <citation type="submission" date="2019-09" db="EMBL/GenBank/DDBJ databases">
        <title>Characterization of the phylogenetic diversity of two novel species belonging to the genus Bifidobacterium: Bifidobacterium cebidarum sp. nov. and Bifidobacterium leontopitheci sp. nov.</title>
        <authorList>
            <person name="Lugli G.A."/>
            <person name="Duranti S."/>
            <person name="Milani C."/>
            <person name="Turroni F."/>
            <person name="Ventura M."/>
        </authorList>
    </citation>
    <scope>NUCLEOTIDE SEQUENCE [LARGE SCALE GENOMIC DNA]</scope>
    <source>
        <strain evidence="3 4">LMG 31469</strain>
    </source>
</reference>